<dbReference type="VEuPathDB" id="FungiDB:SPRG_17125"/>
<accession>A0A067BS06</accession>
<dbReference type="EMBL" id="KK583657">
    <property type="protein sequence ID" value="KDO17457.1"/>
    <property type="molecule type" value="Genomic_DNA"/>
</dbReference>
<keyword evidence="3" id="KW-1185">Reference proteome</keyword>
<dbReference type="GeneID" id="24138685"/>
<reference evidence="2 3" key="1">
    <citation type="journal article" date="2013" name="PLoS Genet.">
        <title>Distinctive expansion of potential virulence genes in the genome of the oomycete fish pathogen Saprolegnia parasitica.</title>
        <authorList>
            <person name="Jiang R.H."/>
            <person name="de Bruijn I."/>
            <person name="Haas B.J."/>
            <person name="Belmonte R."/>
            <person name="Lobach L."/>
            <person name="Christie J."/>
            <person name="van den Ackerveken G."/>
            <person name="Bottin A."/>
            <person name="Bulone V."/>
            <person name="Diaz-Moreno S.M."/>
            <person name="Dumas B."/>
            <person name="Fan L."/>
            <person name="Gaulin E."/>
            <person name="Govers F."/>
            <person name="Grenville-Briggs L.J."/>
            <person name="Horner N.R."/>
            <person name="Levin J.Z."/>
            <person name="Mammella M."/>
            <person name="Meijer H.J."/>
            <person name="Morris P."/>
            <person name="Nusbaum C."/>
            <person name="Oome S."/>
            <person name="Phillips A.J."/>
            <person name="van Rooyen D."/>
            <person name="Rzeszutek E."/>
            <person name="Saraiva M."/>
            <person name="Secombes C.J."/>
            <person name="Seidl M.F."/>
            <person name="Snel B."/>
            <person name="Stassen J.H."/>
            <person name="Sykes S."/>
            <person name="Tripathy S."/>
            <person name="van den Berg H."/>
            <person name="Vega-Arreguin J.C."/>
            <person name="Wawra S."/>
            <person name="Young S.K."/>
            <person name="Zeng Q."/>
            <person name="Dieguez-Uribeondo J."/>
            <person name="Russ C."/>
            <person name="Tyler B.M."/>
            <person name="van West P."/>
        </authorList>
    </citation>
    <scope>NUCLEOTIDE SEQUENCE [LARGE SCALE GENOMIC DNA]</scope>
    <source>
        <strain evidence="2 3">CBS 223.65</strain>
    </source>
</reference>
<dbReference type="AlphaFoldDB" id="A0A067BS06"/>
<protein>
    <submittedName>
        <fullName evidence="2">Uncharacterized protein</fullName>
    </submittedName>
</protein>
<evidence type="ECO:0000256" key="1">
    <source>
        <dbReference type="SAM" id="MobiDB-lite"/>
    </source>
</evidence>
<name>A0A067BS06_SAPPC</name>
<sequence>MALHAAMLRLIQRWIPRGVDSIARLLAGLAGAVENGMCKLLRQRSECNFFWTYWHNVLTLKAQWPAPHNIESLWFGYRLPLGFVAAISNIRYPVGEYTLLLSREASVQWRLEHLPYVPVEALNIQPALRQEPYVDVLVAILHTYGALEPLQSLERLSSRTGCELLRCMYRCDVALLSKMQTLCDEGGIIAISKCADTTLSVLKAKMRSAMGLSSNFAPLVVETIDAFVAAAPKKQAALWLAVVTLSNANESVPLAVVDSMAEMAKLAAIRWPIPSRTTTARGCASGNALPGHIDRARRAPAPPRRLSSTTSRSTRRHATTAWAFEFFNNGAARRCERANEACNKVLALASADADRLELQEASNCDEYENRLALDEDDDGICANRGPDGCCKYKLRNWPQPGHTTETEFDTYVGQGGSMKYVAVLDAILAVTAMTDATSMTDVTAMTESDARTLRKRPRDDNDT</sequence>
<evidence type="ECO:0000313" key="2">
    <source>
        <dbReference type="EMBL" id="KDO17457.1"/>
    </source>
</evidence>
<gene>
    <name evidence="2" type="ORF">SPRG_17125</name>
</gene>
<dbReference type="RefSeq" id="XP_012211833.1">
    <property type="nucleotide sequence ID" value="XM_012356443.1"/>
</dbReference>
<dbReference type="Proteomes" id="UP000030745">
    <property type="component" value="Unassembled WGS sequence"/>
</dbReference>
<evidence type="ECO:0000313" key="3">
    <source>
        <dbReference type="Proteomes" id="UP000030745"/>
    </source>
</evidence>
<proteinExistence type="predicted"/>
<dbReference type="KEGG" id="spar:SPRG_17125"/>
<organism evidence="2 3">
    <name type="scientific">Saprolegnia parasitica (strain CBS 223.65)</name>
    <dbReference type="NCBI Taxonomy" id="695850"/>
    <lineage>
        <taxon>Eukaryota</taxon>
        <taxon>Sar</taxon>
        <taxon>Stramenopiles</taxon>
        <taxon>Oomycota</taxon>
        <taxon>Saprolegniomycetes</taxon>
        <taxon>Saprolegniales</taxon>
        <taxon>Saprolegniaceae</taxon>
        <taxon>Saprolegnia</taxon>
    </lineage>
</organism>
<feature type="region of interest" description="Disordered" evidence="1">
    <location>
        <begin position="291"/>
        <end position="313"/>
    </location>
</feature>